<feature type="transmembrane region" description="Helical" evidence="8">
    <location>
        <begin position="375"/>
        <end position="396"/>
    </location>
</feature>
<evidence type="ECO:0000256" key="8">
    <source>
        <dbReference type="SAM" id="Phobius"/>
    </source>
</evidence>
<reference evidence="10 11" key="1">
    <citation type="journal article" date="2016" name="Nat. Commun.">
        <title>Thousands of microbial genomes shed light on interconnected biogeochemical processes in an aquifer system.</title>
        <authorList>
            <person name="Anantharaman K."/>
            <person name="Brown C.T."/>
            <person name="Hug L.A."/>
            <person name="Sharon I."/>
            <person name="Castelle C.J."/>
            <person name="Probst A.J."/>
            <person name="Thomas B.C."/>
            <person name="Singh A."/>
            <person name="Wilkins M.J."/>
            <person name="Karaoz U."/>
            <person name="Brodie E.L."/>
            <person name="Williams K.H."/>
            <person name="Hubbard S.S."/>
            <person name="Banfield J.F."/>
        </authorList>
    </citation>
    <scope>NUCLEOTIDE SEQUENCE [LARGE SCALE GENOMIC DNA]</scope>
</reference>
<dbReference type="Proteomes" id="UP000176834">
    <property type="component" value="Unassembled WGS sequence"/>
</dbReference>
<dbReference type="InterPro" id="IPR018076">
    <property type="entry name" value="T2SS_GspF_dom"/>
</dbReference>
<dbReference type="AlphaFoldDB" id="A0A1F8F1H3"/>
<evidence type="ECO:0000313" key="11">
    <source>
        <dbReference type="Proteomes" id="UP000176834"/>
    </source>
</evidence>
<name>A0A1F8F1H3_9BACT</name>
<evidence type="ECO:0000256" key="6">
    <source>
        <dbReference type="ARBA" id="ARBA00022989"/>
    </source>
</evidence>
<evidence type="ECO:0000256" key="1">
    <source>
        <dbReference type="ARBA" id="ARBA00004429"/>
    </source>
</evidence>
<evidence type="ECO:0000256" key="2">
    <source>
        <dbReference type="ARBA" id="ARBA00005745"/>
    </source>
</evidence>
<feature type="transmembrane region" description="Helical" evidence="8">
    <location>
        <begin position="167"/>
        <end position="190"/>
    </location>
</feature>
<dbReference type="InterPro" id="IPR042094">
    <property type="entry name" value="T2SS_GspF_sf"/>
</dbReference>
<dbReference type="PRINTS" id="PR00812">
    <property type="entry name" value="BCTERIALGSPF"/>
</dbReference>
<accession>A0A1F8F1H3</accession>
<comment type="subcellular location">
    <subcellularLocation>
        <location evidence="1">Cell inner membrane</location>
        <topology evidence="1">Multi-pass membrane protein</topology>
    </subcellularLocation>
</comment>
<sequence length="402" mass="44130">MSEFNYQAKTREGYVVQGVINAPNENTAVEILHNKGYVILSLGQVRAAFESDIGEYFSRPNNRDLATFTRQLATLIDADMPLSEGLRTLARQVDKKSFRKIITEIAEAVEGGSLLSVVLDAYPKLFSNFYVKLIQSGEVSGKLHESLSYLADYIERSQAINSKLRGALAYPAFIVFSLVVVTIIMTVWVLPELLNIFKESGITDLPITTRILIWITDFVNENFLFMSLTVICLTFLIAYFIKTPQGGVLLDNIKIKIPGLGSIIRNLYLARIAESLSTLMKAGIPILDSLRITSELVGNIVYKNIMNDAEESVKGGGTISAALTRYSEVPPLFSSMVAIGERTGKMDFILEHISKFYKAESENAVEGISQVLEPALILVLGVAVAGLVSSILLPIYNVVSGG</sequence>
<dbReference type="InterPro" id="IPR003004">
    <property type="entry name" value="GspF/PilC"/>
</dbReference>
<dbReference type="FunFam" id="1.20.81.30:FF:000001">
    <property type="entry name" value="Type II secretion system protein F"/>
    <property type="match status" value="1"/>
</dbReference>
<protein>
    <recommendedName>
        <fullName evidence="9">Type II secretion system protein GspF domain-containing protein</fullName>
    </recommendedName>
</protein>
<keyword evidence="3" id="KW-1003">Cell membrane</keyword>
<keyword evidence="6 8" id="KW-1133">Transmembrane helix</keyword>
<keyword evidence="7 8" id="KW-0472">Membrane</keyword>
<evidence type="ECO:0000256" key="7">
    <source>
        <dbReference type="ARBA" id="ARBA00023136"/>
    </source>
</evidence>
<evidence type="ECO:0000259" key="9">
    <source>
        <dbReference type="Pfam" id="PF00482"/>
    </source>
</evidence>
<dbReference type="GO" id="GO:0005886">
    <property type="term" value="C:plasma membrane"/>
    <property type="evidence" value="ECO:0007669"/>
    <property type="project" value="UniProtKB-SubCell"/>
</dbReference>
<evidence type="ECO:0000256" key="3">
    <source>
        <dbReference type="ARBA" id="ARBA00022475"/>
    </source>
</evidence>
<comment type="similarity">
    <text evidence="2">Belongs to the GSP F family.</text>
</comment>
<comment type="caution">
    <text evidence="10">The sequence shown here is derived from an EMBL/GenBank/DDBJ whole genome shotgun (WGS) entry which is preliminary data.</text>
</comment>
<keyword evidence="4" id="KW-0997">Cell inner membrane</keyword>
<dbReference type="Pfam" id="PF00482">
    <property type="entry name" value="T2SSF"/>
    <property type="match status" value="2"/>
</dbReference>
<evidence type="ECO:0000256" key="5">
    <source>
        <dbReference type="ARBA" id="ARBA00022692"/>
    </source>
</evidence>
<evidence type="ECO:0000256" key="4">
    <source>
        <dbReference type="ARBA" id="ARBA00022519"/>
    </source>
</evidence>
<feature type="transmembrane region" description="Helical" evidence="8">
    <location>
        <begin position="223"/>
        <end position="241"/>
    </location>
</feature>
<dbReference type="PANTHER" id="PTHR30012:SF0">
    <property type="entry name" value="TYPE II SECRETION SYSTEM PROTEIN F-RELATED"/>
    <property type="match status" value="1"/>
</dbReference>
<feature type="domain" description="Type II secretion system protein GspF" evidence="9">
    <location>
        <begin position="273"/>
        <end position="394"/>
    </location>
</feature>
<keyword evidence="5 8" id="KW-0812">Transmembrane</keyword>
<proteinExistence type="inferred from homology"/>
<dbReference type="EMBL" id="MGJN01000011">
    <property type="protein sequence ID" value="OGN06987.1"/>
    <property type="molecule type" value="Genomic_DNA"/>
</dbReference>
<organism evidence="10 11">
    <name type="scientific">Candidatus Yanofskybacteria bacterium RIFCSPHIGHO2_02_FULL_38_22b</name>
    <dbReference type="NCBI Taxonomy" id="1802673"/>
    <lineage>
        <taxon>Bacteria</taxon>
        <taxon>Candidatus Yanofskyibacteriota</taxon>
    </lineage>
</organism>
<gene>
    <name evidence="10" type="ORF">A3B86_00045</name>
</gene>
<feature type="domain" description="Type II secretion system protein GspF" evidence="9">
    <location>
        <begin position="68"/>
        <end position="191"/>
    </location>
</feature>
<evidence type="ECO:0000313" key="10">
    <source>
        <dbReference type="EMBL" id="OGN06987.1"/>
    </source>
</evidence>
<dbReference type="Gene3D" id="1.20.81.30">
    <property type="entry name" value="Type II secretion system (T2SS), domain F"/>
    <property type="match status" value="2"/>
</dbReference>
<dbReference type="PANTHER" id="PTHR30012">
    <property type="entry name" value="GENERAL SECRETION PATHWAY PROTEIN"/>
    <property type="match status" value="1"/>
</dbReference>